<protein>
    <recommendedName>
        <fullName evidence="4">Secreted protein</fullName>
    </recommendedName>
</protein>
<organism evidence="2 3">
    <name type="scientific">Chrysochromulina tobinii</name>
    <dbReference type="NCBI Taxonomy" id="1460289"/>
    <lineage>
        <taxon>Eukaryota</taxon>
        <taxon>Haptista</taxon>
        <taxon>Haptophyta</taxon>
        <taxon>Prymnesiophyceae</taxon>
        <taxon>Prymnesiales</taxon>
        <taxon>Chrysochromulinaceae</taxon>
        <taxon>Chrysochromulina</taxon>
    </lineage>
</organism>
<evidence type="ECO:0000313" key="3">
    <source>
        <dbReference type="Proteomes" id="UP000037460"/>
    </source>
</evidence>
<dbReference type="Proteomes" id="UP000037460">
    <property type="component" value="Unassembled WGS sequence"/>
</dbReference>
<comment type="caution">
    <text evidence="2">The sequence shown here is derived from an EMBL/GenBank/DDBJ whole genome shotgun (WGS) entry which is preliminary data.</text>
</comment>
<evidence type="ECO:0000256" key="1">
    <source>
        <dbReference type="SAM" id="SignalP"/>
    </source>
</evidence>
<keyword evidence="3" id="KW-1185">Reference proteome</keyword>
<name>A0A0M0JZH8_9EUKA</name>
<dbReference type="EMBL" id="JWZX01001859">
    <property type="protein sequence ID" value="KOO32051.1"/>
    <property type="molecule type" value="Genomic_DNA"/>
</dbReference>
<evidence type="ECO:0000313" key="2">
    <source>
        <dbReference type="EMBL" id="KOO32051.1"/>
    </source>
</evidence>
<sequence>MWLLTCTPIPLLSPCMPPSVTAVTAVTTADADERTRVRAAHAIGARCRGEAQPRCNDSRSAVQALRTARVSQVRRTRVCERVLKNAFLA</sequence>
<proteinExistence type="predicted"/>
<feature type="signal peptide" evidence="1">
    <location>
        <begin position="1"/>
        <end position="22"/>
    </location>
</feature>
<keyword evidence="1" id="KW-0732">Signal</keyword>
<dbReference type="AlphaFoldDB" id="A0A0M0JZH8"/>
<reference evidence="3" key="1">
    <citation type="journal article" date="2015" name="PLoS Genet.">
        <title>Genome Sequence and Transcriptome Analyses of Chrysochromulina tobin: Metabolic Tools for Enhanced Algal Fitness in the Prominent Order Prymnesiales (Haptophyceae).</title>
        <authorList>
            <person name="Hovde B.T."/>
            <person name="Deodato C.R."/>
            <person name="Hunsperger H.M."/>
            <person name="Ryken S.A."/>
            <person name="Yost W."/>
            <person name="Jha R.K."/>
            <person name="Patterson J."/>
            <person name="Monnat R.J. Jr."/>
            <person name="Barlow S.B."/>
            <person name="Starkenburg S.R."/>
            <person name="Cattolico R.A."/>
        </authorList>
    </citation>
    <scope>NUCLEOTIDE SEQUENCE</scope>
    <source>
        <strain evidence="3">CCMP291</strain>
    </source>
</reference>
<accession>A0A0M0JZH8</accession>
<gene>
    <name evidence="2" type="ORF">Ctob_008489</name>
</gene>
<evidence type="ECO:0008006" key="4">
    <source>
        <dbReference type="Google" id="ProtNLM"/>
    </source>
</evidence>
<feature type="chain" id="PRO_5005602242" description="Secreted protein" evidence="1">
    <location>
        <begin position="23"/>
        <end position="89"/>
    </location>
</feature>